<sequence>MRLRFQREAPSNGGKYNLPSKAANSSRLIEYGYLGFHVWASVLYENASIWVKEILKIIFETLSVCHAWPGNKCYQLDLLRNPMITNPECNLLYSDVDYSYHDLRTSKPSTLANTQLALIRRPPRCRLAMSMRLTTLILYLTSILLLSSSVIAAPILARDSQNRSSQINPRQAIPDKNGNTGTFHLVPCEPQPTSTVTPTPPGPSFTNTAPSSPPPQSQPRPSSPVPGGDEGKTNNPPPGQLGTNTNAPPEALALSRPNLSLTTGAIAGIAGGAAVFFAFLIALGVCAYRRRKVDVNEIPIRRSKLVSRLGFRVFGDKPPSRRPSRRMSRDSQGSSGSADSKASKKSWLRKDKKNSWLDKTTIGRPKPAWSESGLLDVPKPLFIRRDGNEGEDEEKAPWVDKGLIGRPKPGRPRSAEPLGRLSGMGLGMGYLK</sequence>
<protein>
    <submittedName>
        <fullName evidence="3">Uncharacterized protein</fullName>
    </submittedName>
</protein>
<reference evidence="3" key="1">
    <citation type="journal article" date="2020" name="Stud. Mycol.">
        <title>101 Dothideomycetes genomes: a test case for predicting lifestyles and emergence of pathogens.</title>
        <authorList>
            <person name="Haridas S."/>
            <person name="Albert R."/>
            <person name="Binder M."/>
            <person name="Bloem J."/>
            <person name="Labutti K."/>
            <person name="Salamov A."/>
            <person name="Andreopoulos B."/>
            <person name="Baker S."/>
            <person name="Barry K."/>
            <person name="Bills G."/>
            <person name="Bluhm B."/>
            <person name="Cannon C."/>
            <person name="Castanera R."/>
            <person name="Culley D."/>
            <person name="Daum C."/>
            <person name="Ezra D."/>
            <person name="Gonzalez J."/>
            <person name="Henrissat B."/>
            <person name="Kuo A."/>
            <person name="Liang C."/>
            <person name="Lipzen A."/>
            <person name="Lutzoni F."/>
            <person name="Magnuson J."/>
            <person name="Mondo S."/>
            <person name="Nolan M."/>
            <person name="Ohm R."/>
            <person name="Pangilinan J."/>
            <person name="Park H.-J."/>
            <person name="Ramirez L."/>
            <person name="Alfaro M."/>
            <person name="Sun H."/>
            <person name="Tritt A."/>
            <person name="Yoshinaga Y."/>
            <person name="Zwiers L.-H."/>
            <person name="Turgeon B."/>
            <person name="Goodwin S."/>
            <person name="Spatafora J."/>
            <person name="Crous P."/>
            <person name="Grigoriev I."/>
        </authorList>
    </citation>
    <scope>NUCLEOTIDE SEQUENCE</scope>
    <source>
        <strain evidence="3">CBS 279.74</strain>
    </source>
</reference>
<proteinExistence type="predicted"/>
<keyword evidence="2" id="KW-1133">Transmembrane helix</keyword>
<accession>A0A6G1KLS5</accession>
<evidence type="ECO:0000313" key="4">
    <source>
        <dbReference type="Proteomes" id="UP000799428"/>
    </source>
</evidence>
<feature type="region of interest" description="Disordered" evidence="1">
    <location>
        <begin position="159"/>
        <end position="251"/>
    </location>
</feature>
<dbReference type="OrthoDB" id="3800286at2759"/>
<keyword evidence="4" id="KW-1185">Reference proteome</keyword>
<feature type="transmembrane region" description="Helical" evidence="2">
    <location>
        <begin position="136"/>
        <end position="157"/>
    </location>
</feature>
<evidence type="ECO:0000313" key="3">
    <source>
        <dbReference type="EMBL" id="KAF2713788.1"/>
    </source>
</evidence>
<feature type="compositionally biased region" description="Gly residues" evidence="1">
    <location>
        <begin position="422"/>
        <end position="432"/>
    </location>
</feature>
<gene>
    <name evidence="3" type="ORF">K504DRAFT_450434</name>
</gene>
<name>A0A6G1KLS5_9PLEO</name>
<dbReference type="EMBL" id="MU005765">
    <property type="protein sequence ID" value="KAF2713788.1"/>
    <property type="molecule type" value="Genomic_DNA"/>
</dbReference>
<keyword evidence="2" id="KW-0812">Transmembrane</keyword>
<feature type="compositionally biased region" description="Low complexity" evidence="1">
    <location>
        <begin position="330"/>
        <end position="340"/>
    </location>
</feature>
<feature type="compositionally biased region" description="Pro residues" evidence="1">
    <location>
        <begin position="211"/>
        <end position="224"/>
    </location>
</feature>
<evidence type="ECO:0000256" key="2">
    <source>
        <dbReference type="SAM" id="Phobius"/>
    </source>
</evidence>
<feature type="region of interest" description="Disordered" evidence="1">
    <location>
        <begin position="382"/>
        <end position="432"/>
    </location>
</feature>
<organism evidence="3 4">
    <name type="scientific">Pleomassaria siparia CBS 279.74</name>
    <dbReference type="NCBI Taxonomy" id="1314801"/>
    <lineage>
        <taxon>Eukaryota</taxon>
        <taxon>Fungi</taxon>
        <taxon>Dikarya</taxon>
        <taxon>Ascomycota</taxon>
        <taxon>Pezizomycotina</taxon>
        <taxon>Dothideomycetes</taxon>
        <taxon>Pleosporomycetidae</taxon>
        <taxon>Pleosporales</taxon>
        <taxon>Pleomassariaceae</taxon>
        <taxon>Pleomassaria</taxon>
    </lineage>
</organism>
<dbReference type="Proteomes" id="UP000799428">
    <property type="component" value="Unassembled WGS sequence"/>
</dbReference>
<dbReference type="AlphaFoldDB" id="A0A6G1KLS5"/>
<evidence type="ECO:0000256" key="1">
    <source>
        <dbReference type="SAM" id="MobiDB-lite"/>
    </source>
</evidence>
<feature type="transmembrane region" description="Helical" evidence="2">
    <location>
        <begin position="265"/>
        <end position="288"/>
    </location>
</feature>
<feature type="region of interest" description="Disordered" evidence="1">
    <location>
        <begin position="313"/>
        <end position="349"/>
    </location>
</feature>
<keyword evidence="2" id="KW-0472">Membrane</keyword>